<dbReference type="Gene3D" id="2.40.128.200">
    <property type="match status" value="1"/>
</dbReference>
<sequence>MKGFIAVSALALLAGCAQLNQLNPFQSSAPVDNWTTWTCDSQAKVLWRYTDDSRKAVDVRLGGADQVYRLKEEPGASGSLYSDNMLAFHIKGEEGLVYWVATNDLIGRGCKAQ</sequence>
<dbReference type="RefSeq" id="WP_093229271.1">
    <property type="nucleotide sequence ID" value="NZ_JBNNWH010000010.1"/>
</dbReference>
<dbReference type="PROSITE" id="PS51257">
    <property type="entry name" value="PROKAR_LIPOPROTEIN"/>
    <property type="match status" value="1"/>
</dbReference>
<dbReference type="Pfam" id="PF09864">
    <property type="entry name" value="MliC"/>
    <property type="match status" value="1"/>
</dbReference>
<dbReference type="SUPFAM" id="SSF141488">
    <property type="entry name" value="YdhA-like"/>
    <property type="match status" value="1"/>
</dbReference>
<organism evidence="7 8">
    <name type="scientific">Pseudomonas vancouverensis</name>
    <dbReference type="NCBI Taxonomy" id="95300"/>
    <lineage>
        <taxon>Bacteria</taxon>
        <taxon>Pseudomonadati</taxon>
        <taxon>Pseudomonadota</taxon>
        <taxon>Gammaproteobacteria</taxon>
        <taxon>Pseudomonadales</taxon>
        <taxon>Pseudomonadaceae</taxon>
        <taxon>Pseudomonas</taxon>
    </lineage>
</organism>
<reference evidence="8" key="1">
    <citation type="journal article" date="2019" name="bioRxiv">
        <title>Bacterially produced spermidine induces plant systemic susceptibility to pathogens.</title>
        <authorList>
            <person name="Melnyk R.A."/>
            <person name="Beskrovnaya P.A."/>
            <person name="Liu Z."/>
            <person name="Song Y."/>
            <person name="Haney C.H."/>
        </authorList>
    </citation>
    <scope>NUCLEOTIDE SEQUENCE [LARGE SCALE GENOMIC DNA]</scope>
    <source>
        <strain evidence="8">Dha-51</strain>
    </source>
</reference>
<evidence type="ECO:0000256" key="1">
    <source>
        <dbReference type="ARBA" id="ARBA00022729"/>
    </source>
</evidence>
<dbReference type="STRING" id="95300.SAMN05216558_5501"/>
<evidence type="ECO:0000256" key="5">
    <source>
        <dbReference type="SAM" id="SignalP"/>
    </source>
</evidence>
<dbReference type="OrthoDB" id="6980573at2"/>
<keyword evidence="4" id="KW-0449">Lipoprotein</keyword>
<dbReference type="InterPro" id="IPR036328">
    <property type="entry name" value="MliC_sf"/>
</dbReference>
<evidence type="ECO:0000256" key="4">
    <source>
        <dbReference type="ARBA" id="ARBA00023288"/>
    </source>
</evidence>
<name>A0A1H2PGR0_PSEVA</name>
<keyword evidence="1 5" id="KW-0732">Signal</keyword>
<keyword evidence="8" id="KW-1185">Reference proteome</keyword>
<dbReference type="AlphaFoldDB" id="A0A1H2PGR0"/>
<feature type="signal peptide" evidence="5">
    <location>
        <begin position="1"/>
        <end position="19"/>
    </location>
</feature>
<evidence type="ECO:0000256" key="2">
    <source>
        <dbReference type="ARBA" id="ARBA00023136"/>
    </source>
</evidence>
<evidence type="ECO:0000259" key="6">
    <source>
        <dbReference type="Pfam" id="PF09864"/>
    </source>
</evidence>
<proteinExistence type="predicted"/>
<gene>
    <name evidence="7" type="ORF">EIY72_05200</name>
</gene>
<feature type="chain" id="PRO_5044372349" description="C-type lysozyme inhibitor domain-containing protein" evidence="5">
    <location>
        <begin position="20"/>
        <end position="113"/>
    </location>
</feature>
<accession>A0A1H2PGR0</accession>
<protein>
    <recommendedName>
        <fullName evidence="6">C-type lysozyme inhibitor domain-containing protein</fullName>
    </recommendedName>
</protein>
<evidence type="ECO:0000313" key="7">
    <source>
        <dbReference type="EMBL" id="TDB66262.1"/>
    </source>
</evidence>
<comment type="caution">
    <text evidence="7">The sequence shown here is derived from an EMBL/GenBank/DDBJ whole genome shotgun (WGS) entry which is preliminary data.</text>
</comment>
<keyword evidence="3" id="KW-0564">Palmitate</keyword>
<dbReference type="Proteomes" id="UP000295254">
    <property type="component" value="Unassembled WGS sequence"/>
</dbReference>
<dbReference type="EMBL" id="RRZK01000007">
    <property type="protein sequence ID" value="TDB66262.1"/>
    <property type="molecule type" value="Genomic_DNA"/>
</dbReference>
<dbReference type="InterPro" id="IPR018660">
    <property type="entry name" value="MliC"/>
</dbReference>
<evidence type="ECO:0000313" key="8">
    <source>
        <dbReference type="Proteomes" id="UP000295254"/>
    </source>
</evidence>
<evidence type="ECO:0000256" key="3">
    <source>
        <dbReference type="ARBA" id="ARBA00023139"/>
    </source>
</evidence>
<feature type="domain" description="C-type lysozyme inhibitor" evidence="6">
    <location>
        <begin position="37"/>
        <end position="104"/>
    </location>
</feature>
<keyword evidence="2" id="KW-0472">Membrane</keyword>